<dbReference type="EMBL" id="BDGG01000001">
    <property type="protein sequence ID" value="GAU89755.1"/>
    <property type="molecule type" value="Genomic_DNA"/>
</dbReference>
<sequence>MPYLLCVRNSFLTSKCLLEIDSYLAALLILIKILWCSRQLILRLRCLRRRTLTIAEIRFVFSMAERYVLHDQTICPFRREYQQRIRHKNYCVYAVTPSAISPALASRFFFFFFFRSGSAVSSSGSALTSSMGTSRGSLFTFLRFFFFSDFCEAKYS</sequence>
<accession>A0A1D1UMW7</accession>
<keyword evidence="1" id="KW-0472">Membrane</keyword>
<keyword evidence="1" id="KW-1133">Transmembrane helix</keyword>
<protein>
    <submittedName>
        <fullName evidence="2">Uncharacterized protein</fullName>
    </submittedName>
</protein>
<evidence type="ECO:0000256" key="1">
    <source>
        <dbReference type="SAM" id="Phobius"/>
    </source>
</evidence>
<comment type="caution">
    <text evidence="2">The sequence shown here is derived from an EMBL/GenBank/DDBJ whole genome shotgun (WGS) entry which is preliminary data.</text>
</comment>
<evidence type="ECO:0000313" key="2">
    <source>
        <dbReference type="EMBL" id="GAU89755.1"/>
    </source>
</evidence>
<dbReference type="Proteomes" id="UP000186922">
    <property type="component" value="Unassembled WGS sequence"/>
</dbReference>
<organism evidence="2 3">
    <name type="scientific">Ramazzottius varieornatus</name>
    <name type="common">Water bear</name>
    <name type="synonym">Tardigrade</name>
    <dbReference type="NCBI Taxonomy" id="947166"/>
    <lineage>
        <taxon>Eukaryota</taxon>
        <taxon>Metazoa</taxon>
        <taxon>Ecdysozoa</taxon>
        <taxon>Tardigrada</taxon>
        <taxon>Eutardigrada</taxon>
        <taxon>Parachela</taxon>
        <taxon>Hypsibioidea</taxon>
        <taxon>Ramazzottiidae</taxon>
        <taxon>Ramazzottius</taxon>
    </lineage>
</organism>
<feature type="transmembrane region" description="Helical" evidence="1">
    <location>
        <begin position="20"/>
        <end position="41"/>
    </location>
</feature>
<reference evidence="2 3" key="1">
    <citation type="journal article" date="2016" name="Nat. Commun.">
        <title>Extremotolerant tardigrade genome and improved radiotolerance of human cultured cells by tardigrade-unique protein.</title>
        <authorList>
            <person name="Hashimoto T."/>
            <person name="Horikawa D.D."/>
            <person name="Saito Y."/>
            <person name="Kuwahara H."/>
            <person name="Kozuka-Hata H."/>
            <person name="Shin-I T."/>
            <person name="Minakuchi Y."/>
            <person name="Ohishi K."/>
            <person name="Motoyama A."/>
            <person name="Aizu T."/>
            <person name="Enomoto A."/>
            <person name="Kondo K."/>
            <person name="Tanaka S."/>
            <person name="Hara Y."/>
            <person name="Koshikawa S."/>
            <person name="Sagara H."/>
            <person name="Miura T."/>
            <person name="Yokobori S."/>
            <person name="Miyagawa K."/>
            <person name="Suzuki Y."/>
            <person name="Kubo T."/>
            <person name="Oyama M."/>
            <person name="Kohara Y."/>
            <person name="Fujiyama A."/>
            <person name="Arakawa K."/>
            <person name="Katayama T."/>
            <person name="Toyoda A."/>
            <person name="Kunieda T."/>
        </authorList>
    </citation>
    <scope>NUCLEOTIDE SEQUENCE [LARGE SCALE GENOMIC DNA]</scope>
    <source>
        <strain evidence="2 3">YOKOZUNA-1</strain>
    </source>
</reference>
<keyword evidence="3" id="KW-1185">Reference proteome</keyword>
<proteinExistence type="predicted"/>
<gene>
    <name evidence="2" type="primary">RvY_02266-1</name>
    <name evidence="2" type="synonym">RvY_02266.1</name>
    <name evidence="2" type="ORF">RvY_02266</name>
</gene>
<keyword evidence="1" id="KW-0812">Transmembrane</keyword>
<evidence type="ECO:0000313" key="3">
    <source>
        <dbReference type="Proteomes" id="UP000186922"/>
    </source>
</evidence>
<dbReference type="AlphaFoldDB" id="A0A1D1UMW7"/>
<feature type="transmembrane region" description="Helical" evidence="1">
    <location>
        <begin position="90"/>
        <end position="114"/>
    </location>
</feature>
<name>A0A1D1UMW7_RAMVA</name>